<keyword evidence="3" id="KW-1185">Reference proteome</keyword>
<sequence>MPPCDQCRVARSIMRLDTPAGPLYLCWHHSKDTDGLTLQDGWAKAYDTDAIKELR</sequence>
<dbReference type="STRING" id="156980.SAMN04489745_3140"/>
<dbReference type="Proteomes" id="UP000182652">
    <property type="component" value="Unassembled WGS sequence"/>
</dbReference>
<organism evidence="1 3">
    <name type="scientific">Arthrobacter woluwensis</name>
    <dbReference type="NCBI Taxonomy" id="156980"/>
    <lineage>
        <taxon>Bacteria</taxon>
        <taxon>Bacillati</taxon>
        <taxon>Actinomycetota</taxon>
        <taxon>Actinomycetes</taxon>
        <taxon>Micrococcales</taxon>
        <taxon>Micrococcaceae</taxon>
        <taxon>Arthrobacter</taxon>
    </lineage>
</organism>
<dbReference type="EMBL" id="FNSN01000004">
    <property type="protein sequence ID" value="SEC90729.1"/>
    <property type="molecule type" value="Genomic_DNA"/>
</dbReference>
<evidence type="ECO:0000313" key="1">
    <source>
        <dbReference type="EMBL" id="SEC54485.1"/>
    </source>
</evidence>
<evidence type="ECO:0000313" key="2">
    <source>
        <dbReference type="EMBL" id="SEC90729.1"/>
    </source>
</evidence>
<proteinExistence type="predicted"/>
<dbReference type="EMBL" id="FNSN01000003">
    <property type="protein sequence ID" value="SEC54485.1"/>
    <property type="molecule type" value="Genomic_DNA"/>
</dbReference>
<reference evidence="1 3" key="1">
    <citation type="submission" date="2016-10" db="EMBL/GenBank/DDBJ databases">
        <authorList>
            <person name="de Groot N.N."/>
        </authorList>
    </citation>
    <scope>NUCLEOTIDE SEQUENCE [LARGE SCALE GENOMIC DNA]</scope>
    <source>
        <strain evidence="1 3">DSM 10495</strain>
    </source>
</reference>
<gene>
    <name evidence="1" type="ORF">SAMN04489745_3140</name>
    <name evidence="2" type="ORF">SAMN04489745_3481</name>
</gene>
<accession>A0A1H4TDE2</accession>
<evidence type="ECO:0000313" key="3">
    <source>
        <dbReference type="Proteomes" id="UP000182652"/>
    </source>
</evidence>
<dbReference type="AlphaFoldDB" id="A0A1H4TDE2"/>
<name>A0A1H4TDE2_9MICC</name>
<protein>
    <submittedName>
        <fullName evidence="1">Uncharacterized protein</fullName>
    </submittedName>
</protein>